<dbReference type="Proteomes" id="UP000199110">
    <property type="component" value="Unassembled WGS sequence"/>
</dbReference>
<organism evidence="6 7">
    <name type="scientific">Jannaschia pohangensis</name>
    <dbReference type="NCBI Taxonomy" id="390807"/>
    <lineage>
        <taxon>Bacteria</taxon>
        <taxon>Pseudomonadati</taxon>
        <taxon>Pseudomonadota</taxon>
        <taxon>Alphaproteobacteria</taxon>
        <taxon>Rhodobacterales</taxon>
        <taxon>Roseobacteraceae</taxon>
        <taxon>Jannaschia</taxon>
    </lineage>
</organism>
<dbReference type="InterPro" id="IPR013325">
    <property type="entry name" value="RNA_pol_sigma_r2"/>
</dbReference>
<keyword evidence="3" id="KW-0731">Sigma factor</keyword>
<protein>
    <submittedName>
        <fullName evidence="6">RNA polymerase sigma-70 factor, ECF subfamily</fullName>
    </submittedName>
</protein>
<dbReference type="SUPFAM" id="SSF88946">
    <property type="entry name" value="Sigma2 domain of RNA polymerase sigma factors"/>
    <property type="match status" value="1"/>
</dbReference>
<dbReference type="InterPro" id="IPR007627">
    <property type="entry name" value="RNA_pol_sigma70_r2"/>
</dbReference>
<accession>A0A1I3IPX5</accession>
<dbReference type="InterPro" id="IPR013324">
    <property type="entry name" value="RNA_pol_sigma_r3/r4-like"/>
</dbReference>
<dbReference type="STRING" id="390807.SAMN04488095_1056"/>
<keyword evidence="4" id="KW-0804">Transcription</keyword>
<comment type="similarity">
    <text evidence="1">Belongs to the sigma-70 factor family. ECF subfamily.</text>
</comment>
<keyword evidence="2" id="KW-0805">Transcription regulation</keyword>
<dbReference type="Pfam" id="PF04542">
    <property type="entry name" value="Sigma70_r2"/>
    <property type="match status" value="1"/>
</dbReference>
<dbReference type="Gene3D" id="1.10.1740.10">
    <property type="match status" value="1"/>
</dbReference>
<evidence type="ECO:0000256" key="3">
    <source>
        <dbReference type="ARBA" id="ARBA00023082"/>
    </source>
</evidence>
<dbReference type="PANTHER" id="PTHR43133:SF62">
    <property type="entry name" value="RNA POLYMERASE SIGMA FACTOR SIGZ"/>
    <property type="match status" value="1"/>
</dbReference>
<dbReference type="Gene3D" id="1.10.10.10">
    <property type="entry name" value="Winged helix-like DNA-binding domain superfamily/Winged helix DNA-binding domain"/>
    <property type="match status" value="1"/>
</dbReference>
<sequence>MPVKDKGKGRGSAGRTANFVAAGGMATQRTLETWLVEIGDGDRAALARLYEATAPRLFGVCLRLLGNRGAAEAALEDILVRIGRDPVQFRAVGLDPLLWMLTVARNHCTDLLRGRRAAARAGRAEADDALSSLPPGPAGNRLARHHAAAILDSLDGLDPVHSEALRRAYLEGETLRELSARFDLSPDVLGDGLRDAILWLRADLHG</sequence>
<name>A0A1I3IPX5_9RHOB</name>
<dbReference type="GO" id="GO:0006352">
    <property type="term" value="P:DNA-templated transcription initiation"/>
    <property type="evidence" value="ECO:0007669"/>
    <property type="project" value="InterPro"/>
</dbReference>
<feature type="domain" description="RNA polymerase sigma-70 region 2" evidence="5">
    <location>
        <begin position="49"/>
        <end position="116"/>
    </location>
</feature>
<gene>
    <name evidence="6" type="ORF">SAMN04488095_1056</name>
</gene>
<keyword evidence="7" id="KW-1185">Reference proteome</keyword>
<dbReference type="InterPro" id="IPR036388">
    <property type="entry name" value="WH-like_DNA-bd_sf"/>
</dbReference>
<evidence type="ECO:0000256" key="4">
    <source>
        <dbReference type="ARBA" id="ARBA00023163"/>
    </source>
</evidence>
<evidence type="ECO:0000313" key="6">
    <source>
        <dbReference type="EMBL" id="SFI50006.1"/>
    </source>
</evidence>
<proteinExistence type="inferred from homology"/>
<dbReference type="PANTHER" id="PTHR43133">
    <property type="entry name" value="RNA POLYMERASE ECF-TYPE SIGMA FACTO"/>
    <property type="match status" value="1"/>
</dbReference>
<dbReference type="EMBL" id="FORA01000001">
    <property type="protein sequence ID" value="SFI50006.1"/>
    <property type="molecule type" value="Genomic_DNA"/>
</dbReference>
<dbReference type="GO" id="GO:0016987">
    <property type="term" value="F:sigma factor activity"/>
    <property type="evidence" value="ECO:0007669"/>
    <property type="project" value="UniProtKB-KW"/>
</dbReference>
<dbReference type="InterPro" id="IPR039425">
    <property type="entry name" value="RNA_pol_sigma-70-like"/>
</dbReference>
<evidence type="ECO:0000256" key="2">
    <source>
        <dbReference type="ARBA" id="ARBA00023015"/>
    </source>
</evidence>
<dbReference type="AlphaFoldDB" id="A0A1I3IPX5"/>
<evidence type="ECO:0000256" key="1">
    <source>
        <dbReference type="ARBA" id="ARBA00010641"/>
    </source>
</evidence>
<evidence type="ECO:0000313" key="7">
    <source>
        <dbReference type="Proteomes" id="UP000199110"/>
    </source>
</evidence>
<reference evidence="6 7" key="1">
    <citation type="submission" date="2016-10" db="EMBL/GenBank/DDBJ databases">
        <authorList>
            <person name="de Groot N.N."/>
        </authorList>
    </citation>
    <scope>NUCLEOTIDE SEQUENCE [LARGE SCALE GENOMIC DNA]</scope>
    <source>
        <strain evidence="6 7">DSM 19073</strain>
    </source>
</reference>
<evidence type="ECO:0000259" key="5">
    <source>
        <dbReference type="Pfam" id="PF04542"/>
    </source>
</evidence>
<dbReference type="SUPFAM" id="SSF88659">
    <property type="entry name" value="Sigma3 and sigma4 domains of RNA polymerase sigma factors"/>
    <property type="match status" value="1"/>
</dbReference>